<name>A0A8S5R982_9VIRU</name>
<proteinExistence type="predicted"/>
<feature type="coiled-coil region" evidence="1">
    <location>
        <begin position="106"/>
        <end position="133"/>
    </location>
</feature>
<reference evidence="2" key="1">
    <citation type="journal article" date="2021" name="Proc. Natl. Acad. Sci. U.S.A.">
        <title>A Catalog of Tens of Thousands of Viruses from Human Metagenomes Reveals Hidden Associations with Chronic Diseases.</title>
        <authorList>
            <person name="Tisza M.J."/>
            <person name="Buck C.B."/>
        </authorList>
    </citation>
    <scope>NUCLEOTIDE SEQUENCE</scope>
    <source>
        <strain evidence="2">CtpeS3</strain>
    </source>
</reference>
<evidence type="ECO:0000256" key="1">
    <source>
        <dbReference type="SAM" id="Coils"/>
    </source>
</evidence>
<organism evidence="2">
    <name type="scientific">virus sp. ctpeS3</name>
    <dbReference type="NCBI Taxonomy" id="2826815"/>
    <lineage>
        <taxon>Viruses</taxon>
    </lineage>
</organism>
<dbReference type="EMBL" id="BK015845">
    <property type="protein sequence ID" value="DAE27706.1"/>
    <property type="molecule type" value="Genomic_DNA"/>
</dbReference>
<keyword evidence="1" id="KW-0175">Coiled coil</keyword>
<sequence>MADLVKWRIDNIFKADANKCYTEMLDLENITPQAVLERAKDENSELHKCFEWDNDVAAEKYRTIQAGNVIRMLYIEPKSEDEPPVRVLSRTSDTVYQPTRTFLTNTTEYEDLLKRALSELESFRKKYETLSELEQIFEQIDLITA</sequence>
<protein>
    <submittedName>
        <fullName evidence="2">Uncharacterized protein</fullName>
    </submittedName>
</protein>
<accession>A0A8S5R982</accession>
<evidence type="ECO:0000313" key="2">
    <source>
        <dbReference type="EMBL" id="DAE27706.1"/>
    </source>
</evidence>